<keyword evidence="2" id="KW-1185">Reference proteome</keyword>
<sequence>MRGMIIFVFVGMVMAGCGASQETEIATEWTDLIIWNDHIYTLDETKVESDVVQSEIGEVTERISSEEELSLAKNGAATQLSIGTTIYSIENMDVDQFIFANDQVYRKRE</sequence>
<proteinExistence type="predicted"/>
<organism evidence="1 2">
    <name type="scientific">Thalassobacillus hwangdonensis</name>
    <dbReference type="NCBI Taxonomy" id="546108"/>
    <lineage>
        <taxon>Bacteria</taxon>
        <taxon>Bacillati</taxon>
        <taxon>Bacillota</taxon>
        <taxon>Bacilli</taxon>
        <taxon>Bacillales</taxon>
        <taxon>Bacillaceae</taxon>
        <taxon>Thalassobacillus</taxon>
    </lineage>
</organism>
<dbReference type="EMBL" id="JBHTKL010000005">
    <property type="protein sequence ID" value="MFD1019589.1"/>
    <property type="molecule type" value="Genomic_DNA"/>
</dbReference>
<protein>
    <recommendedName>
        <fullName evidence="3">DUF3221 domain-containing protein</fullName>
    </recommendedName>
</protein>
<comment type="caution">
    <text evidence="1">The sequence shown here is derived from an EMBL/GenBank/DDBJ whole genome shotgun (WGS) entry which is preliminary data.</text>
</comment>
<evidence type="ECO:0000313" key="1">
    <source>
        <dbReference type="EMBL" id="MFD1019589.1"/>
    </source>
</evidence>
<evidence type="ECO:0000313" key="2">
    <source>
        <dbReference type="Proteomes" id="UP001596990"/>
    </source>
</evidence>
<dbReference type="Proteomes" id="UP001596990">
    <property type="component" value="Unassembled WGS sequence"/>
</dbReference>
<name>A0ABW3L0I0_9BACI</name>
<gene>
    <name evidence="1" type="ORF">ACFQ2J_10435</name>
</gene>
<dbReference type="PROSITE" id="PS51257">
    <property type="entry name" value="PROKAR_LIPOPROTEIN"/>
    <property type="match status" value="1"/>
</dbReference>
<accession>A0ABW3L0I0</accession>
<evidence type="ECO:0008006" key="3">
    <source>
        <dbReference type="Google" id="ProtNLM"/>
    </source>
</evidence>
<dbReference type="RefSeq" id="WP_386059723.1">
    <property type="nucleotide sequence ID" value="NZ_JBHTKL010000005.1"/>
</dbReference>
<reference evidence="2" key="1">
    <citation type="journal article" date="2019" name="Int. J. Syst. Evol. Microbiol.">
        <title>The Global Catalogue of Microorganisms (GCM) 10K type strain sequencing project: providing services to taxonomists for standard genome sequencing and annotation.</title>
        <authorList>
            <consortium name="The Broad Institute Genomics Platform"/>
            <consortium name="The Broad Institute Genome Sequencing Center for Infectious Disease"/>
            <person name="Wu L."/>
            <person name="Ma J."/>
        </authorList>
    </citation>
    <scope>NUCLEOTIDE SEQUENCE [LARGE SCALE GENOMIC DNA]</scope>
    <source>
        <strain evidence="2">CCUG 56607</strain>
    </source>
</reference>